<feature type="non-terminal residue" evidence="1">
    <location>
        <position position="1"/>
    </location>
</feature>
<gene>
    <name evidence="1" type="ORF">RPERSI_LOCUS20948</name>
</gene>
<accession>A0ACA9RNK7</accession>
<reference evidence="1" key="1">
    <citation type="submission" date="2021-06" db="EMBL/GenBank/DDBJ databases">
        <authorList>
            <person name="Kallberg Y."/>
            <person name="Tangrot J."/>
            <person name="Rosling A."/>
        </authorList>
    </citation>
    <scope>NUCLEOTIDE SEQUENCE</scope>
    <source>
        <strain evidence="1">MA461A</strain>
    </source>
</reference>
<comment type="caution">
    <text evidence="1">The sequence shown here is derived from an EMBL/GenBank/DDBJ whole genome shotgun (WGS) entry which is preliminary data.</text>
</comment>
<evidence type="ECO:0000313" key="1">
    <source>
        <dbReference type="EMBL" id="CAG8800557.1"/>
    </source>
</evidence>
<dbReference type="Proteomes" id="UP000789920">
    <property type="component" value="Unassembled WGS sequence"/>
</dbReference>
<evidence type="ECO:0000313" key="2">
    <source>
        <dbReference type="Proteomes" id="UP000789920"/>
    </source>
</evidence>
<name>A0ACA9RNK7_9GLOM</name>
<keyword evidence="2" id="KW-1185">Reference proteome</keyword>
<dbReference type="EMBL" id="CAJVQC010060231">
    <property type="protein sequence ID" value="CAG8800557.1"/>
    <property type="molecule type" value="Genomic_DNA"/>
</dbReference>
<proteinExistence type="predicted"/>
<organism evidence="1 2">
    <name type="scientific">Racocetra persica</name>
    <dbReference type="NCBI Taxonomy" id="160502"/>
    <lineage>
        <taxon>Eukaryota</taxon>
        <taxon>Fungi</taxon>
        <taxon>Fungi incertae sedis</taxon>
        <taxon>Mucoromycota</taxon>
        <taxon>Glomeromycotina</taxon>
        <taxon>Glomeromycetes</taxon>
        <taxon>Diversisporales</taxon>
        <taxon>Gigasporaceae</taxon>
        <taxon>Racocetra</taxon>
    </lineage>
</organism>
<sequence length="151" mass="16910">PEDAKKKNSEANENISDCEDDISTTISEISISNSLPTNKSVLSSNKSTPSASSSTSKKRQTFLDNCIICQLSEKDNQYFENLILHMIVSTKLNEDILEYAYADGGVSLIWNTYNISNQWSKTENIKILIKSIMDNAENKSIRINCYISDLA</sequence>
<protein>
    <submittedName>
        <fullName evidence="1">33749_t:CDS:1</fullName>
    </submittedName>
</protein>
<feature type="non-terminal residue" evidence="1">
    <location>
        <position position="151"/>
    </location>
</feature>